<keyword evidence="6" id="KW-0735">Signal-anchor</keyword>
<evidence type="ECO:0000256" key="8">
    <source>
        <dbReference type="ARBA" id="ARBA00023136"/>
    </source>
</evidence>
<dbReference type="Proteomes" id="UP001652625">
    <property type="component" value="Chromosome 10"/>
</dbReference>
<keyword evidence="10" id="KW-0732">Signal</keyword>
<comment type="similarity">
    <text evidence="2">Belongs to the glycosyltransferase 31 family.</text>
</comment>
<feature type="chain" id="PRO_5047395794" evidence="10">
    <location>
        <begin position="17"/>
        <end position="474"/>
    </location>
</feature>
<dbReference type="SUPFAM" id="SSF53448">
    <property type="entry name" value="Nucleotide-diphospho-sugar transferases"/>
    <property type="match status" value="1"/>
</dbReference>
<gene>
    <name evidence="13" type="primary">LOC100200315</name>
</gene>
<evidence type="ECO:0000256" key="9">
    <source>
        <dbReference type="ARBA" id="ARBA00037847"/>
    </source>
</evidence>
<name>A0ABM4CNH6_HYDVU</name>
<keyword evidence="5" id="KW-0812">Transmembrane</keyword>
<keyword evidence="12" id="KW-1185">Reference proteome</keyword>
<keyword evidence="4" id="KW-0808">Transferase</keyword>
<evidence type="ECO:0000256" key="3">
    <source>
        <dbReference type="ARBA" id="ARBA00022676"/>
    </source>
</evidence>
<evidence type="ECO:0000256" key="1">
    <source>
        <dbReference type="ARBA" id="ARBA00004606"/>
    </source>
</evidence>
<keyword evidence="8" id="KW-0472">Membrane</keyword>
<keyword evidence="3" id="KW-0328">Glycosyltransferase</keyword>
<dbReference type="Pfam" id="PF02434">
    <property type="entry name" value="Fringe"/>
    <property type="match status" value="1"/>
</dbReference>
<evidence type="ECO:0000256" key="2">
    <source>
        <dbReference type="ARBA" id="ARBA00008661"/>
    </source>
</evidence>
<dbReference type="GeneID" id="100200315"/>
<reference evidence="13" key="1">
    <citation type="submission" date="2025-08" db="UniProtKB">
        <authorList>
            <consortium name="RefSeq"/>
        </authorList>
    </citation>
    <scope>IDENTIFICATION</scope>
</reference>
<dbReference type="Gene3D" id="3.90.550.50">
    <property type="match status" value="2"/>
</dbReference>
<evidence type="ECO:0000256" key="7">
    <source>
        <dbReference type="ARBA" id="ARBA00022989"/>
    </source>
</evidence>
<comment type="subcellular location">
    <subcellularLocation>
        <location evidence="9">Endomembrane system</location>
        <topology evidence="9">Single-pass membrane protein</topology>
    </subcellularLocation>
    <subcellularLocation>
        <location evidence="1">Membrane</location>
        <topology evidence="1">Single-pass type II membrane protein</topology>
    </subcellularLocation>
</comment>
<evidence type="ECO:0000256" key="4">
    <source>
        <dbReference type="ARBA" id="ARBA00022679"/>
    </source>
</evidence>
<feature type="domain" description="Fringe-like glycosyltransferase" evidence="11">
    <location>
        <begin position="240"/>
        <end position="446"/>
    </location>
</feature>
<proteinExistence type="inferred from homology"/>
<feature type="signal peptide" evidence="10">
    <location>
        <begin position="1"/>
        <end position="16"/>
    </location>
</feature>
<dbReference type="InterPro" id="IPR029044">
    <property type="entry name" value="Nucleotide-diphossugar_trans"/>
</dbReference>
<evidence type="ECO:0000259" key="11">
    <source>
        <dbReference type="Pfam" id="PF02434"/>
    </source>
</evidence>
<evidence type="ECO:0000313" key="13">
    <source>
        <dbReference type="RefSeq" id="XP_065663387.1"/>
    </source>
</evidence>
<evidence type="ECO:0000256" key="6">
    <source>
        <dbReference type="ARBA" id="ARBA00022968"/>
    </source>
</evidence>
<evidence type="ECO:0000256" key="5">
    <source>
        <dbReference type="ARBA" id="ARBA00022692"/>
    </source>
</evidence>
<dbReference type="PANTHER" id="PTHR10811">
    <property type="entry name" value="FRINGE-RELATED"/>
    <property type="match status" value="1"/>
</dbReference>
<evidence type="ECO:0000313" key="12">
    <source>
        <dbReference type="Proteomes" id="UP001652625"/>
    </source>
</evidence>
<protein>
    <submittedName>
        <fullName evidence="13">Beta-1,3-glucosyltransferase isoform X3</fullName>
    </submittedName>
</protein>
<dbReference type="InterPro" id="IPR003378">
    <property type="entry name" value="Fringe-like_glycosylTrfase"/>
</dbReference>
<sequence length="474" mass="54428">MKLHTILFLFYLHSVALEVEELKSNVIPYPVTGSEVVFVIRNNLDKSGVKKAKSIKASINKQAKKINETVIVKMLHEKWATYGGWTVLPLVDHLIKEHYDKKWIFFCEETTKVDLKEVLTILSRHNHNEKVFLGHALFDSQPVIIHHFKFLDNPKSFKYPDFDAGWAVSQALLKQTFERLQQNKVPGFSIDVKHEVAYYFYDEGNGTRLTNIPEFCINKPIQPGVCATSVMWEAPSCGEVDANNILISVKTCEKFHKTRVPIVQKTVALHAKNIVYYSDVIDKNIPTEYADIANTEKGHCQKLFNILQKFLTNKKWEKFMWLVVIDDDTIMNFKSLQKILACYDSNEPMVIGERYGYVVNQNVHGYEYPTGGGGMVLSRPAVQLIVNSIYKCHNADDPDDMWLGSALKQLGISVTHTNSFHQAQPNQYNEEFLSHRYLVSFHKHEGMSPMDVFTKYLNNQAAKSNSKKRKSEEL</sequence>
<keyword evidence="7" id="KW-1133">Transmembrane helix</keyword>
<organism evidence="12 13">
    <name type="scientific">Hydra vulgaris</name>
    <name type="common">Hydra</name>
    <name type="synonym">Hydra attenuata</name>
    <dbReference type="NCBI Taxonomy" id="6087"/>
    <lineage>
        <taxon>Eukaryota</taxon>
        <taxon>Metazoa</taxon>
        <taxon>Cnidaria</taxon>
        <taxon>Hydrozoa</taxon>
        <taxon>Hydroidolina</taxon>
        <taxon>Anthoathecata</taxon>
        <taxon>Aplanulata</taxon>
        <taxon>Hydridae</taxon>
        <taxon>Hydra</taxon>
    </lineage>
</organism>
<dbReference type="RefSeq" id="XP_065663387.1">
    <property type="nucleotide sequence ID" value="XM_065807315.1"/>
</dbReference>
<evidence type="ECO:0000256" key="10">
    <source>
        <dbReference type="SAM" id="SignalP"/>
    </source>
</evidence>
<accession>A0ABM4CNH6</accession>